<feature type="compositionally biased region" description="Acidic residues" evidence="6">
    <location>
        <begin position="542"/>
        <end position="551"/>
    </location>
</feature>
<reference evidence="9" key="1">
    <citation type="journal article" date="2019" name="Curr. Biol.">
        <title>Genome Sequence of Striga asiatica Provides Insight into the Evolution of Plant Parasitism.</title>
        <authorList>
            <person name="Yoshida S."/>
            <person name="Kim S."/>
            <person name="Wafula E.K."/>
            <person name="Tanskanen J."/>
            <person name="Kim Y.M."/>
            <person name="Honaas L."/>
            <person name="Yang Z."/>
            <person name="Spallek T."/>
            <person name="Conn C.E."/>
            <person name="Ichihashi Y."/>
            <person name="Cheong K."/>
            <person name="Cui S."/>
            <person name="Der J.P."/>
            <person name="Gundlach H."/>
            <person name="Jiao Y."/>
            <person name="Hori C."/>
            <person name="Ishida J.K."/>
            <person name="Kasahara H."/>
            <person name="Kiba T."/>
            <person name="Kim M.S."/>
            <person name="Koo N."/>
            <person name="Laohavisit A."/>
            <person name="Lee Y.H."/>
            <person name="Lumba S."/>
            <person name="McCourt P."/>
            <person name="Mortimer J.C."/>
            <person name="Mutuku J.M."/>
            <person name="Nomura T."/>
            <person name="Sasaki-Sekimoto Y."/>
            <person name="Seto Y."/>
            <person name="Wang Y."/>
            <person name="Wakatake T."/>
            <person name="Sakakibara H."/>
            <person name="Demura T."/>
            <person name="Yamaguchi S."/>
            <person name="Yoneyama K."/>
            <person name="Manabe R.I."/>
            <person name="Nelson D.C."/>
            <person name="Schulman A.H."/>
            <person name="Timko M.P."/>
            <person name="dePamphilis C.W."/>
            <person name="Choi D."/>
            <person name="Shirasu K."/>
        </authorList>
    </citation>
    <scope>NUCLEOTIDE SEQUENCE [LARGE SCALE GENOMIC DNA]</scope>
    <source>
        <strain evidence="9">cv. UVA1</strain>
    </source>
</reference>
<dbReference type="PANTHER" id="PTHR46116:SF15">
    <property type="entry name" value="(E3-INDEPENDENT) E2 UBIQUITIN-CONJUGATING ENZYME"/>
    <property type="match status" value="1"/>
</dbReference>
<keyword evidence="2" id="KW-0808">Transferase</keyword>
<dbReference type="FunFam" id="3.10.110.10:FF:000028">
    <property type="entry name" value="Probable ubiquitin-conjugating enzyme E2 23"/>
    <property type="match status" value="1"/>
</dbReference>
<dbReference type="GO" id="GO:0005524">
    <property type="term" value="F:ATP binding"/>
    <property type="evidence" value="ECO:0007669"/>
    <property type="project" value="UniProtKB-KW"/>
</dbReference>
<dbReference type="InterPro" id="IPR057735">
    <property type="entry name" value="UBE2O-like_tSH3-B"/>
</dbReference>
<dbReference type="Proteomes" id="UP000325081">
    <property type="component" value="Unassembled WGS sequence"/>
</dbReference>
<feature type="compositionally biased region" description="Low complexity" evidence="6">
    <location>
        <begin position="1"/>
        <end position="15"/>
    </location>
</feature>
<evidence type="ECO:0000313" key="8">
    <source>
        <dbReference type="EMBL" id="GER31630.1"/>
    </source>
</evidence>
<feature type="domain" description="UBC core" evidence="7">
    <location>
        <begin position="608"/>
        <end position="768"/>
    </location>
</feature>
<dbReference type="InterPro" id="IPR000608">
    <property type="entry name" value="UBC"/>
</dbReference>
<dbReference type="Pfam" id="PF00179">
    <property type="entry name" value="UQ_con"/>
    <property type="match status" value="1"/>
</dbReference>
<keyword evidence="5" id="KW-0067">ATP-binding</keyword>
<dbReference type="InterPro" id="IPR057734">
    <property type="entry name" value="UBE2O-like_SH3-C"/>
</dbReference>
<name>A0A5A7PFU6_STRAF</name>
<organism evidence="8 9">
    <name type="scientific">Striga asiatica</name>
    <name type="common">Asiatic witchweed</name>
    <name type="synonym">Buchnera asiatica</name>
    <dbReference type="NCBI Taxonomy" id="4170"/>
    <lineage>
        <taxon>Eukaryota</taxon>
        <taxon>Viridiplantae</taxon>
        <taxon>Streptophyta</taxon>
        <taxon>Embryophyta</taxon>
        <taxon>Tracheophyta</taxon>
        <taxon>Spermatophyta</taxon>
        <taxon>Magnoliopsida</taxon>
        <taxon>eudicotyledons</taxon>
        <taxon>Gunneridae</taxon>
        <taxon>Pentapetalae</taxon>
        <taxon>asterids</taxon>
        <taxon>lamiids</taxon>
        <taxon>Lamiales</taxon>
        <taxon>Orobanchaceae</taxon>
        <taxon>Buchnereae</taxon>
        <taxon>Striga</taxon>
    </lineage>
</organism>
<dbReference type="SUPFAM" id="SSF54495">
    <property type="entry name" value="UBC-like"/>
    <property type="match status" value="1"/>
</dbReference>
<sequence>MDSLLSDFDSYSESSSSDDQEDIESLYSGRAHTIFSSLEQTIEKIDDFLIFERSFSHGDIVRLVSDPLGQMGKIVNVEMKVDLENLYGSIKTENVNSKSIRKIRSVSVGDHVVHGPWLGRVEKVIDRLTVIFDDDGQTCELSAKGPEKIITATYSPDDDLLEDPNLPFYPGQRVRVESPGMSTRWCGGIRKDEKNKHGTVCSVDAGLVHVDWLVSCMGPKVGPGPPQGPMDSRDLSVVPCFLPHANWQLGDWCVHDDRLKKGRGPHGEEEEPSFSQVAVVVKTRTRIDVRWQDGSESCLLDLDLVFPVNVLDAHDFWPDSFVREEGMTDDVYRASGFEKWGVVKSVDSKERMVKVKWVELESSSLDSEQEEEEMIVSAYELVEHSDYTFGLGEVVFRIIDKKNMENSESLTEGIIGNKFLTCFGTVVGFENGCVEVKWGTGAISKVFPYEIFRVEKGETELNNENVEPPNEELSLKAQFAGQGLKDLDDNPENAGSNTISRAAIEIFNSITSSLLGSIGMLSLIGGYKYASQSENSNKTNPDDEEEEEEDNLDMHEKTISLHIKEANEDFMFLSSSRHHEPFKKFDMVNDPSNHHFVNENGSPQVKKEWLRKVHQEWSILEKDLPETIYVRVYEERMDLLRAAIVGTDGTPYHDGLFFFDIYLPPQYPNEPPIVHYNSGGLRINPNLYESGKICLSLLNTWKGSQSEAWNPNSSTILQILLSIQALVLNEKPYFNEAGYDSQVGKVEGEKNSVSYNENAFLVSCRSMLYLLRNPPKHFEALVHEHFSQRSKSILLACKAYMEGASIGYYTLDYEKTEQEIQKGSSTGFKIMLAKLYSKLVEALSDKGFQCNSFSGQVP</sequence>
<keyword evidence="3" id="KW-0547">Nucleotide-binding</keyword>
<evidence type="ECO:0000256" key="6">
    <source>
        <dbReference type="SAM" id="MobiDB-lite"/>
    </source>
</evidence>
<evidence type="ECO:0000256" key="3">
    <source>
        <dbReference type="ARBA" id="ARBA00022741"/>
    </source>
</evidence>
<dbReference type="EC" id="2.3.2.23" evidence="1"/>
<dbReference type="PANTHER" id="PTHR46116">
    <property type="entry name" value="(E3-INDEPENDENT) E2 UBIQUITIN-CONJUGATING ENZYME"/>
    <property type="match status" value="1"/>
</dbReference>
<feature type="region of interest" description="Disordered" evidence="6">
    <location>
        <begin position="532"/>
        <end position="552"/>
    </location>
</feature>
<dbReference type="Gene3D" id="3.10.110.10">
    <property type="entry name" value="Ubiquitin Conjugating Enzyme"/>
    <property type="match status" value="1"/>
</dbReference>
<dbReference type="OrthoDB" id="47801at2759"/>
<gene>
    <name evidence="8" type="ORF">STAS_07639</name>
</gene>
<evidence type="ECO:0000256" key="1">
    <source>
        <dbReference type="ARBA" id="ARBA00012486"/>
    </source>
</evidence>
<dbReference type="Pfam" id="PF23044">
    <property type="entry name" value="SH3-C_UBE2O"/>
    <property type="match status" value="1"/>
</dbReference>
<evidence type="ECO:0000259" key="7">
    <source>
        <dbReference type="PROSITE" id="PS50127"/>
    </source>
</evidence>
<dbReference type="EMBL" id="BKCP01004505">
    <property type="protein sequence ID" value="GER31630.1"/>
    <property type="molecule type" value="Genomic_DNA"/>
</dbReference>
<dbReference type="InterPro" id="IPR057733">
    <property type="entry name" value="UBE2O-like_SH3-B"/>
</dbReference>
<evidence type="ECO:0000256" key="2">
    <source>
        <dbReference type="ARBA" id="ARBA00022679"/>
    </source>
</evidence>
<keyword evidence="9" id="KW-1185">Reference proteome</keyword>
<proteinExistence type="predicted"/>
<evidence type="ECO:0000256" key="4">
    <source>
        <dbReference type="ARBA" id="ARBA00022786"/>
    </source>
</evidence>
<comment type="caution">
    <text evidence="8">The sequence shown here is derived from an EMBL/GenBank/DDBJ whole genome shotgun (WGS) entry which is preliminary data.</text>
</comment>
<evidence type="ECO:0000313" key="9">
    <source>
        <dbReference type="Proteomes" id="UP000325081"/>
    </source>
</evidence>
<dbReference type="AlphaFoldDB" id="A0A5A7PFU6"/>
<evidence type="ECO:0000256" key="5">
    <source>
        <dbReference type="ARBA" id="ARBA00022840"/>
    </source>
</evidence>
<protein>
    <recommendedName>
        <fullName evidence="1">E2 ubiquitin-conjugating enzyme</fullName>
        <ecNumber evidence="1">2.3.2.23</ecNumber>
    </recommendedName>
</protein>
<dbReference type="GO" id="GO:0061631">
    <property type="term" value="F:ubiquitin conjugating enzyme activity"/>
    <property type="evidence" value="ECO:0007669"/>
    <property type="project" value="UniProtKB-EC"/>
</dbReference>
<dbReference type="CDD" id="cd23837">
    <property type="entry name" value="UBCc_UBE2O"/>
    <property type="match status" value="1"/>
</dbReference>
<keyword evidence="4" id="KW-0833">Ubl conjugation pathway</keyword>
<dbReference type="Pfam" id="PF23043">
    <property type="entry name" value="SH3-B_UBE2O"/>
    <property type="match status" value="1"/>
</dbReference>
<dbReference type="SMART" id="SM00212">
    <property type="entry name" value="UBCc"/>
    <property type="match status" value="1"/>
</dbReference>
<feature type="region of interest" description="Disordered" evidence="6">
    <location>
        <begin position="1"/>
        <end position="23"/>
    </location>
</feature>
<accession>A0A5A7PFU6</accession>
<dbReference type="InterPro" id="IPR016135">
    <property type="entry name" value="UBQ-conjugating_enzyme/RWD"/>
</dbReference>
<dbReference type="PROSITE" id="PS50127">
    <property type="entry name" value="UBC_2"/>
    <property type="match status" value="1"/>
</dbReference>
<dbReference type="Pfam" id="PF23046">
    <property type="entry name" value="tSH3-B_UBE2O"/>
    <property type="match status" value="1"/>
</dbReference>